<organism evidence="1">
    <name type="scientific">marine sediment metagenome</name>
    <dbReference type="NCBI Taxonomy" id="412755"/>
    <lineage>
        <taxon>unclassified sequences</taxon>
        <taxon>metagenomes</taxon>
        <taxon>ecological metagenomes</taxon>
    </lineage>
</organism>
<dbReference type="SUPFAM" id="SSF103642">
    <property type="entry name" value="Sec-C motif"/>
    <property type="match status" value="1"/>
</dbReference>
<dbReference type="Pfam" id="PF02810">
    <property type="entry name" value="SEC-C"/>
    <property type="match status" value="1"/>
</dbReference>
<dbReference type="EMBL" id="LAZR01000387">
    <property type="protein sequence ID" value="KKN71261.1"/>
    <property type="molecule type" value="Genomic_DNA"/>
</dbReference>
<reference evidence="1" key="1">
    <citation type="journal article" date="2015" name="Nature">
        <title>Complex archaea that bridge the gap between prokaryotes and eukaryotes.</title>
        <authorList>
            <person name="Spang A."/>
            <person name="Saw J.H."/>
            <person name="Jorgensen S.L."/>
            <person name="Zaremba-Niedzwiedzka K."/>
            <person name="Martijn J."/>
            <person name="Lind A.E."/>
            <person name="van Eijk R."/>
            <person name="Schleper C."/>
            <person name="Guy L."/>
            <person name="Ettema T.J."/>
        </authorList>
    </citation>
    <scope>NUCLEOTIDE SEQUENCE</scope>
</reference>
<gene>
    <name evidence="1" type="ORF">LCGC14_0423040</name>
</gene>
<evidence type="ECO:0000313" key="1">
    <source>
        <dbReference type="EMBL" id="KKN71261.1"/>
    </source>
</evidence>
<protein>
    <submittedName>
        <fullName evidence="1">Uncharacterized protein</fullName>
    </submittedName>
</protein>
<comment type="caution">
    <text evidence="1">The sequence shown here is derived from an EMBL/GenBank/DDBJ whole genome shotgun (WGS) entry which is preliminary data.</text>
</comment>
<dbReference type="InterPro" id="IPR004027">
    <property type="entry name" value="SEC_C_motif"/>
</dbReference>
<accession>A0A0F9VCI8</accession>
<proteinExistence type="predicted"/>
<sequence length="87" mass="9628">MTIQLKGRKVLPNAPCPCESGLKFKHCHDDFAKKAACEAVVREHMFHLIIAEKIKKGLICQHGVPTGEKCVDCVGPQELELEGEDDD</sequence>
<dbReference type="Gene3D" id="3.10.450.50">
    <property type="match status" value="1"/>
</dbReference>
<name>A0A0F9VCI8_9ZZZZ</name>
<dbReference type="AlphaFoldDB" id="A0A0F9VCI8"/>